<feature type="region of interest" description="Disordered" evidence="1">
    <location>
        <begin position="1"/>
        <end position="32"/>
    </location>
</feature>
<reference evidence="4 5" key="1">
    <citation type="submission" date="2025-04" db="UniProtKB">
        <authorList>
            <consortium name="RefSeq"/>
        </authorList>
    </citation>
    <scope>IDENTIFICATION</scope>
</reference>
<evidence type="ECO:0000256" key="2">
    <source>
        <dbReference type="SAM" id="Phobius"/>
    </source>
</evidence>
<keyword evidence="2" id="KW-1133">Transmembrane helix</keyword>
<keyword evidence="2" id="KW-0812">Transmembrane</keyword>
<organism evidence="3 6">
    <name type="scientific">Heterocephalus glaber</name>
    <name type="common">Naked mole rat</name>
    <dbReference type="NCBI Taxonomy" id="10181"/>
    <lineage>
        <taxon>Eukaryota</taxon>
        <taxon>Metazoa</taxon>
        <taxon>Chordata</taxon>
        <taxon>Craniata</taxon>
        <taxon>Vertebrata</taxon>
        <taxon>Euteleostomi</taxon>
        <taxon>Mammalia</taxon>
        <taxon>Eutheria</taxon>
        <taxon>Euarchontoglires</taxon>
        <taxon>Glires</taxon>
        <taxon>Rodentia</taxon>
        <taxon>Hystricomorpha</taxon>
        <taxon>Bathyergidae</taxon>
        <taxon>Heterocephalus</taxon>
    </lineage>
</organism>
<keyword evidence="2" id="KW-0472">Membrane</keyword>
<evidence type="ECO:0000313" key="4">
    <source>
        <dbReference type="RefSeq" id="XP_021095739.1"/>
    </source>
</evidence>
<protein>
    <submittedName>
        <fullName evidence="4 5">Uncharacterized protein LOC110344805 isoform X1</fullName>
    </submittedName>
</protein>
<feature type="transmembrane region" description="Helical" evidence="2">
    <location>
        <begin position="316"/>
        <end position="338"/>
    </location>
</feature>
<dbReference type="RefSeq" id="XP_021095740.1">
    <property type="nucleotide sequence ID" value="XM_021240081.1"/>
</dbReference>
<evidence type="ECO:0000313" key="5">
    <source>
        <dbReference type="RefSeq" id="XP_021095740.1"/>
    </source>
</evidence>
<keyword evidence="3" id="KW-1185">Reference proteome</keyword>
<dbReference type="AlphaFoldDB" id="A0AAX6REF1"/>
<evidence type="ECO:0000313" key="6">
    <source>
        <dbReference type="RefSeq" id="XP_021095741.1"/>
    </source>
</evidence>
<dbReference type="RefSeq" id="XP_021095739.1">
    <property type="nucleotide sequence ID" value="XM_021240080.1"/>
</dbReference>
<sequence>MDRVPCSMAERKHNVREAGKGEGTSEPREAGASRSLDHVSLLWPWPVSPWPLTLLAVPPLLLGASVALIKSFSSSLQAVPLPSFPRSGPSLLSGGHQGTPAYSATSGASQFGCHGDNGATLLPSVLPAASVWAPGPQRSGTSHQVLWLLSLPSLSIWLPLSPRAETTMGCSQAWGREVRHHLLMEHSSPRLEGKTGAADGFPAGRTLERQRGEAGSRPGEGAEPWLGLVRVGPLTLRKFTSPQVMQRIPRAPAPGLGAERSSEPLSIFSGSLGSDGTSLPGSKPCWEKNAAPKSVDSLQVGIFLENLFSTPKFIDIYFLPLLCPCTFFVVCLFLFLFLRESHYVAQAGLELKVILLPLPPEYWDDRAVPPCLAVLVCFNIKIMLAITYPWKKPAALGRQG</sequence>
<evidence type="ECO:0000313" key="3">
    <source>
        <dbReference type="Proteomes" id="UP000694906"/>
    </source>
</evidence>
<evidence type="ECO:0000256" key="1">
    <source>
        <dbReference type="SAM" id="MobiDB-lite"/>
    </source>
</evidence>
<gene>
    <name evidence="4 5 6" type="primary">LOC110344805</name>
</gene>
<accession>A0AAX6REF1</accession>
<dbReference type="GeneID" id="110344805"/>
<dbReference type="RefSeq" id="XP_021095741.1">
    <property type="nucleotide sequence ID" value="XM_021240082.1"/>
</dbReference>
<proteinExistence type="predicted"/>
<dbReference type="Proteomes" id="UP000694906">
    <property type="component" value="Unplaced"/>
</dbReference>
<name>A0AAX6REF1_HETGA</name>